<keyword evidence="6" id="KW-0560">Oxidoreductase</keyword>
<name>A0ABR6U6F8_9ACTN</name>
<evidence type="ECO:0000256" key="2">
    <source>
        <dbReference type="ARBA" id="ARBA00010139"/>
    </source>
</evidence>
<dbReference type="InterPro" id="IPR020946">
    <property type="entry name" value="Flavin_mOase-like"/>
</dbReference>
<evidence type="ECO:0000256" key="3">
    <source>
        <dbReference type="ARBA" id="ARBA00022630"/>
    </source>
</evidence>
<keyword evidence="3" id="KW-0285">Flavoprotein</keyword>
<keyword evidence="9" id="KW-1185">Reference proteome</keyword>
<keyword evidence="4" id="KW-0274">FAD</keyword>
<evidence type="ECO:0000256" key="4">
    <source>
        <dbReference type="ARBA" id="ARBA00022827"/>
    </source>
</evidence>
<dbReference type="PANTHER" id="PTHR43098:SF3">
    <property type="entry name" value="L-ORNITHINE N(5)-MONOOXYGENASE-RELATED"/>
    <property type="match status" value="1"/>
</dbReference>
<evidence type="ECO:0000313" key="8">
    <source>
        <dbReference type="EMBL" id="MBC2960022.1"/>
    </source>
</evidence>
<dbReference type="EMBL" id="JACMYC010000003">
    <property type="protein sequence ID" value="MBC2960022.1"/>
    <property type="molecule type" value="Genomic_DNA"/>
</dbReference>
<proteinExistence type="inferred from homology"/>
<comment type="caution">
    <text evidence="8">The sequence shown here is derived from an EMBL/GenBank/DDBJ whole genome shotgun (WGS) entry which is preliminary data.</text>
</comment>
<evidence type="ECO:0000256" key="6">
    <source>
        <dbReference type="ARBA" id="ARBA00023002"/>
    </source>
</evidence>
<evidence type="ECO:0000256" key="1">
    <source>
        <dbReference type="ARBA" id="ARBA00001974"/>
    </source>
</evidence>
<evidence type="ECO:0000313" key="9">
    <source>
        <dbReference type="Proteomes" id="UP000604001"/>
    </source>
</evidence>
<dbReference type="Gene3D" id="3.50.50.60">
    <property type="entry name" value="FAD/NAD(P)-binding domain"/>
    <property type="match status" value="2"/>
</dbReference>
<comment type="similarity">
    <text evidence="2">Belongs to the FAD-binding monooxygenase family.</text>
</comment>
<dbReference type="InterPro" id="IPR050775">
    <property type="entry name" value="FAD-binding_Monooxygenases"/>
</dbReference>
<evidence type="ECO:0000256" key="5">
    <source>
        <dbReference type="ARBA" id="ARBA00022857"/>
    </source>
</evidence>
<dbReference type="Pfam" id="PF00743">
    <property type="entry name" value="FMO-like"/>
    <property type="match status" value="1"/>
</dbReference>
<keyword evidence="7" id="KW-0503">Monooxygenase</keyword>
<dbReference type="SUPFAM" id="SSF51905">
    <property type="entry name" value="FAD/NAD(P)-binding domain"/>
    <property type="match status" value="2"/>
</dbReference>
<evidence type="ECO:0000256" key="7">
    <source>
        <dbReference type="ARBA" id="ARBA00023033"/>
    </source>
</evidence>
<protein>
    <submittedName>
        <fullName evidence="8">NAD(P)/FAD-dependent oxidoreductase</fullName>
    </submittedName>
</protein>
<dbReference type="Proteomes" id="UP000604001">
    <property type="component" value="Unassembled WGS sequence"/>
</dbReference>
<accession>A0ABR6U6F8</accession>
<organism evidence="8 9">
    <name type="scientific">Nocardioides deserti</name>
    <dbReference type="NCBI Taxonomy" id="1588644"/>
    <lineage>
        <taxon>Bacteria</taxon>
        <taxon>Bacillati</taxon>
        <taxon>Actinomycetota</taxon>
        <taxon>Actinomycetes</taxon>
        <taxon>Propionibacteriales</taxon>
        <taxon>Nocardioidaceae</taxon>
        <taxon>Nocardioides</taxon>
    </lineage>
</organism>
<keyword evidence="5" id="KW-0521">NADP</keyword>
<comment type="cofactor">
    <cofactor evidence="1">
        <name>FAD</name>
        <dbReference type="ChEBI" id="CHEBI:57692"/>
    </cofactor>
</comment>
<gene>
    <name evidence="8" type="ORF">H7344_06910</name>
</gene>
<sequence>MLVFICIDCHERTTVTDRIAPPARLDTLVVGAGFSGLYALHRLREMGHTAHLVERADQVGGVWHWNRYPGARCDIESVDYCYSFSRDLVQEWNWSERYPAQPEILAYINFVADKFDLRSSISFHTEVDSMVWDEDACVWHVTTDRGDEITAQHVVMATGQLAVPQLPDIPGVNDFGGQTIHTGNWPHEGIDLSGQRVGVIGTGSSGVQVIPQIAKQAEHLTVFQRTAHYAIPARNRPLDQEYAADLKERFEEYREIARNHPGGTHRHIGEDSALDVDPEAVIETFEGHWERGGPDILAAYKDIRTNEEAAERAGSFVRDKIKQLVKDPVKAEILQPKGYPFGSKRLVLEIDYYDTYNRDNVSLVDVKADPIDGITERGIRLVSGAEHELDVLVHATGFDALTGALFNIDPVGVGGQRLSEAWKDGPQTYLGISTHGFPNMYVVAGAGSPSVISNVLISIEQHVEWITDHIGWLAKNGLRRSEAELDHQEQWTHHVYEVAQPTLFMKGNSWYVGANVPGKPRVFALYLGGVGTYRQICQKVADNEYEGFATL</sequence>
<dbReference type="PRINTS" id="PR00411">
    <property type="entry name" value="PNDRDTASEI"/>
</dbReference>
<dbReference type="PANTHER" id="PTHR43098">
    <property type="entry name" value="L-ORNITHINE N(5)-MONOOXYGENASE-RELATED"/>
    <property type="match status" value="1"/>
</dbReference>
<reference evidence="8 9" key="1">
    <citation type="submission" date="2020-08" db="EMBL/GenBank/DDBJ databases">
        <title>novel species in genus Nocardioides.</title>
        <authorList>
            <person name="Zhang G."/>
        </authorList>
    </citation>
    <scope>NUCLEOTIDE SEQUENCE [LARGE SCALE GENOMIC DNA]</scope>
    <source>
        <strain evidence="8 9">SC8A-24</strain>
    </source>
</reference>
<dbReference type="InterPro" id="IPR036188">
    <property type="entry name" value="FAD/NAD-bd_sf"/>
</dbReference>